<comment type="caution">
    <text evidence="2">The sequence shown here is derived from an EMBL/GenBank/DDBJ whole genome shotgun (WGS) entry which is preliminary data.</text>
</comment>
<dbReference type="Gene3D" id="2.130.10.10">
    <property type="entry name" value="YVTN repeat-like/Quinoprotein amine dehydrogenase"/>
    <property type="match status" value="2"/>
</dbReference>
<dbReference type="SMART" id="SM00564">
    <property type="entry name" value="PQQ"/>
    <property type="match status" value="3"/>
</dbReference>
<dbReference type="STRING" id="1210090.GCA_001613185_04632"/>
<gene>
    <name evidence="2" type="ORF">DFR74_106170</name>
</gene>
<proteinExistence type="predicted"/>
<feature type="domain" description="Pyrrolo-quinoline quinone repeat" evidence="1">
    <location>
        <begin position="368"/>
        <end position="444"/>
    </location>
</feature>
<evidence type="ECO:0000313" key="2">
    <source>
        <dbReference type="EMBL" id="RBO90285.1"/>
    </source>
</evidence>
<reference evidence="2 3" key="1">
    <citation type="submission" date="2018-06" db="EMBL/GenBank/DDBJ databases">
        <title>Genomic Encyclopedia of Type Strains, Phase IV (KMG-IV): sequencing the most valuable type-strain genomes for metagenomic binning, comparative biology and taxonomic classification.</title>
        <authorList>
            <person name="Goeker M."/>
        </authorList>
    </citation>
    <scope>NUCLEOTIDE SEQUENCE [LARGE SCALE GENOMIC DNA]</scope>
    <source>
        <strain evidence="2 3">DSM 44599</strain>
    </source>
</reference>
<evidence type="ECO:0000259" key="1">
    <source>
        <dbReference type="Pfam" id="PF13360"/>
    </source>
</evidence>
<dbReference type="InterPro" id="IPR011047">
    <property type="entry name" value="Quinoprotein_ADH-like_sf"/>
</dbReference>
<name>A0A366DK26_9NOCA</name>
<dbReference type="EMBL" id="QNRE01000006">
    <property type="protein sequence ID" value="RBO90285.1"/>
    <property type="molecule type" value="Genomic_DNA"/>
</dbReference>
<keyword evidence="3" id="KW-1185">Reference proteome</keyword>
<sequence length="462" mass="48539">MGWAPEVRNLVIAGVVAALTTAGAAAVLMQPEDTTRKITGTNDAAPGLAWSVDPAQVYGADDAQFRHPAGGTEYDAGGGGFIAAGDTLVSVIAVPDGQMYLREPRMYGFDAETGAVRWQAPAADLGGCAPSAVDDHIVCYTSALAEEPALVGYDVDSGAVTRTPVDWMVFALEVVGDRIYVGEGDVESDDVRVHSGTLADPDARWTRSFAMGTAWENAFGSDMLDVEHGQGVFTMGVDVAGFELETGRETWTLELSGCSSSAATFDALVLISHSDCSGNGISGVDVVDRTGRTLVADMPGPHSLLRDEPADSSIPVLIGDTAYDRSDGSVLWTSPDLVYHAQDDPGARGAAIAVLGDIALVFEPFDRVLSGLDLRTGQRLWQTDSEQPAAVRSGEGGIALLTDYDGLRAIDLSSGDGLWDTPFDAIVDEPHALLDNGELVVLGEGRYAFVSGRMMIGLRPLP</sequence>
<dbReference type="InterPro" id="IPR002372">
    <property type="entry name" value="PQQ_rpt_dom"/>
</dbReference>
<dbReference type="SUPFAM" id="SSF50998">
    <property type="entry name" value="Quinoprotein alcohol dehydrogenase-like"/>
    <property type="match status" value="1"/>
</dbReference>
<dbReference type="Proteomes" id="UP000252586">
    <property type="component" value="Unassembled WGS sequence"/>
</dbReference>
<dbReference type="PANTHER" id="PTHR34512:SF30">
    <property type="entry name" value="OUTER MEMBRANE PROTEIN ASSEMBLY FACTOR BAMB"/>
    <property type="match status" value="1"/>
</dbReference>
<protein>
    <submittedName>
        <fullName evidence="2">Putative pyrroloquinoline-quinone binding quinoprotein</fullName>
    </submittedName>
</protein>
<dbReference type="AlphaFoldDB" id="A0A366DK26"/>
<dbReference type="Pfam" id="PF13360">
    <property type="entry name" value="PQQ_2"/>
    <property type="match status" value="2"/>
</dbReference>
<dbReference type="OrthoDB" id="4503168at2"/>
<dbReference type="PANTHER" id="PTHR34512">
    <property type="entry name" value="CELL SURFACE PROTEIN"/>
    <property type="match status" value="1"/>
</dbReference>
<dbReference type="RefSeq" id="WP_067511363.1">
    <property type="nucleotide sequence ID" value="NZ_CP107943.1"/>
</dbReference>
<organism evidence="2 3">
    <name type="scientific">Nocardia puris</name>
    <dbReference type="NCBI Taxonomy" id="208602"/>
    <lineage>
        <taxon>Bacteria</taxon>
        <taxon>Bacillati</taxon>
        <taxon>Actinomycetota</taxon>
        <taxon>Actinomycetes</taxon>
        <taxon>Mycobacteriales</taxon>
        <taxon>Nocardiaceae</taxon>
        <taxon>Nocardia</taxon>
    </lineage>
</organism>
<dbReference type="InterPro" id="IPR018391">
    <property type="entry name" value="PQQ_b-propeller_rpt"/>
</dbReference>
<accession>A0A366DK26</accession>
<feature type="domain" description="Pyrrolo-quinoline quinone repeat" evidence="1">
    <location>
        <begin position="78"/>
        <end position="273"/>
    </location>
</feature>
<evidence type="ECO:0000313" key="3">
    <source>
        <dbReference type="Proteomes" id="UP000252586"/>
    </source>
</evidence>
<dbReference type="InterPro" id="IPR015943">
    <property type="entry name" value="WD40/YVTN_repeat-like_dom_sf"/>
</dbReference>